<accession>A0ACC1CZZ0</accession>
<name>A0ACC1CZZ0_9NEOP</name>
<sequence length="1180" mass="133536">METEELTKLVDGIYKNILDKFNPGARQMITAGKAYLKALHGAAAASRLYVDAVGKLGRQAQQGTWGGCADIGTALMKVVEVYREIQDQQMNILKAFYVDLLVPLETNLEKDTKVVQSEQKRFLQQHKLRSESYSKAAATIKKQRKKKTNVTKVGSAMDKEMKNMQILEEEKTKLDAFCEQSLKNAMTQERRRYGFVLERQCSLAKHWLAYHSAGAATYNAGLEEWLEVSRTREYLPPNVEAMFVSRMRQVSFWTDEDIYASPRAGDDDDRASVGSALRKTRSVDASCLDVRSIGELGSPAQGLSRAKSDFNLQSSHNEDHDTDTRTNTRPSSLAPPLVAREPPLARALYAYAAAGDNQLSFQQGDVLALLGERTKGWQYGENLRTHHAGWFPLAYTEPINNDDTGGNSPARWSMAQTPSEAPPPAPVAHAQTTPSSGPVHTHSHPPARMFGDTVTAHHVTKGRLGSGSPGLPPTLPAPSPSALSSSASATFHASTPAPVTAGAIKNSTSSASFTTHAVIETRSFGPQTLPMRSQVAQNKAGPAKTVVSAVGAVGNVSLHSSNDSGFSNEPPPQPDVDYSDEEAQRLRVPISKIVQHTSEHKAYLLKTQSLKRGPKTNTTANGYLTDDQQLMLRNMLEMDKDSQKVKRTKSFWKFGRTTTEEIMEGMSLWQHRDIVDTVPEFKKKLFVKMKKELRPAPDIPDVRNQASPEKSPTPENVQTHPKETIDRKETKITNGIRQAKSLGSIQSEERLEKNRRGIDSYQQIQTMNKKSMSEKSIVEEKHEDFIPRNESRHSDLTNTSTIKTNFENSFYNDENGEGFVMKTVKRREILQRYDNDSSSEVNSVASSTDPYDCIIVDDHMASRKQQEMERRRQAQIMDEEVKKRKENAYMPEFEEIEVTPIKPRTTLPPEKTKSSSHERSPSKTMEFKTFKDTSKEIKTFSASSETLKYKDNEHTDRYGIPTERNNNDIRNEDSYNGHDEGTLTYKKRPSNDDKSRHHNNFENGKPSKKEYPQAENRTQKKETRPYESREREPRIDYSLDRRELRKDFTDSKPRETRIKTRANRSYDDSSLQYNGRREDRYYESNISYFSDQERRVSRYDYETDSKKAEKTKIRQEEARLEARRFIDRRNEDQWMGTSCRKKDTLLGLGTIYGAARQQSTSKINEAAAICNGKAKESSDK</sequence>
<evidence type="ECO:0000313" key="2">
    <source>
        <dbReference type="Proteomes" id="UP000824533"/>
    </source>
</evidence>
<keyword evidence="2" id="KW-1185">Reference proteome</keyword>
<gene>
    <name evidence="1" type="ORF">K1T71_007268</name>
</gene>
<dbReference type="EMBL" id="CM034398">
    <property type="protein sequence ID" value="KAJ0177259.1"/>
    <property type="molecule type" value="Genomic_DNA"/>
</dbReference>
<reference evidence="1 2" key="1">
    <citation type="journal article" date="2021" name="Front. Genet.">
        <title>Chromosome-Level Genome Assembly Reveals Significant Gene Expansion in the Toll and IMD Signaling Pathways of Dendrolimus kikuchii.</title>
        <authorList>
            <person name="Zhou J."/>
            <person name="Wu P."/>
            <person name="Xiong Z."/>
            <person name="Liu N."/>
            <person name="Zhao N."/>
            <person name="Ji M."/>
            <person name="Qiu Y."/>
            <person name="Yang B."/>
        </authorList>
    </citation>
    <scope>NUCLEOTIDE SEQUENCE [LARGE SCALE GENOMIC DNA]</scope>
    <source>
        <strain evidence="1">Ann1</strain>
    </source>
</reference>
<organism evidence="1 2">
    <name type="scientific">Dendrolimus kikuchii</name>
    <dbReference type="NCBI Taxonomy" id="765133"/>
    <lineage>
        <taxon>Eukaryota</taxon>
        <taxon>Metazoa</taxon>
        <taxon>Ecdysozoa</taxon>
        <taxon>Arthropoda</taxon>
        <taxon>Hexapoda</taxon>
        <taxon>Insecta</taxon>
        <taxon>Pterygota</taxon>
        <taxon>Neoptera</taxon>
        <taxon>Endopterygota</taxon>
        <taxon>Lepidoptera</taxon>
        <taxon>Glossata</taxon>
        <taxon>Ditrysia</taxon>
        <taxon>Bombycoidea</taxon>
        <taxon>Lasiocampidae</taxon>
        <taxon>Dendrolimus</taxon>
    </lineage>
</organism>
<proteinExistence type="predicted"/>
<dbReference type="Proteomes" id="UP000824533">
    <property type="component" value="Linkage Group LG12"/>
</dbReference>
<comment type="caution">
    <text evidence="1">The sequence shown here is derived from an EMBL/GenBank/DDBJ whole genome shotgun (WGS) entry which is preliminary data.</text>
</comment>
<evidence type="ECO:0000313" key="1">
    <source>
        <dbReference type="EMBL" id="KAJ0177259.1"/>
    </source>
</evidence>
<protein>
    <submittedName>
        <fullName evidence="1">Uncharacterized protein</fullName>
    </submittedName>
</protein>